<dbReference type="RefSeq" id="WP_164354769.1">
    <property type="nucleotide sequence ID" value="NZ_JAABNT010000010.1"/>
</dbReference>
<dbReference type="Pfam" id="PF07309">
    <property type="entry name" value="FlaF"/>
    <property type="match status" value="1"/>
</dbReference>
<dbReference type="AlphaFoldDB" id="A0A6P0CCC9"/>
<name>A0A6P0CCC9_9RHOB</name>
<dbReference type="Proteomes" id="UP000468591">
    <property type="component" value="Unassembled WGS sequence"/>
</dbReference>
<accession>A0A6P0CCC9</accession>
<evidence type="ECO:0000313" key="1">
    <source>
        <dbReference type="EMBL" id="NEK23849.1"/>
    </source>
</evidence>
<comment type="caution">
    <text evidence="1">The sequence shown here is derived from an EMBL/GenBank/DDBJ whole genome shotgun (WGS) entry which is preliminary data.</text>
</comment>
<proteinExistence type="predicted"/>
<dbReference type="InterPro" id="IPR010845">
    <property type="entry name" value="FlaF"/>
</dbReference>
<dbReference type="GO" id="GO:0044781">
    <property type="term" value="P:bacterial-type flagellum organization"/>
    <property type="evidence" value="ECO:0007669"/>
    <property type="project" value="InterPro"/>
</dbReference>
<keyword evidence="2" id="KW-1185">Reference proteome</keyword>
<sequence length="133" mass="14967">MSVAAYKRTISHTEAPREIERRILAQVTSELEQQFEAFDTTERRIDRLQLLADGLRHTLWKNQMIWATFKMDLLEKDNALNPNLRAGLVSLAVWVESHTQSVMAGGKTVRPLIDVNRSIIDGLGGRALSAAPE</sequence>
<evidence type="ECO:0000313" key="2">
    <source>
        <dbReference type="Proteomes" id="UP000468591"/>
    </source>
</evidence>
<gene>
    <name evidence="1" type="ORF">GV827_15740</name>
</gene>
<dbReference type="EMBL" id="JAABNT010000010">
    <property type="protein sequence ID" value="NEK23849.1"/>
    <property type="molecule type" value="Genomic_DNA"/>
</dbReference>
<reference evidence="1 2" key="1">
    <citation type="submission" date="2020-01" db="EMBL/GenBank/DDBJ databases">
        <title>Sulfitobacter sediminilitoris sp. nov., isolated from a tidal flat.</title>
        <authorList>
            <person name="Park S."/>
            <person name="Yoon J.-H."/>
        </authorList>
    </citation>
    <scope>NUCLEOTIDE SEQUENCE [LARGE SCALE GENOMIC DNA]</scope>
    <source>
        <strain evidence="1 2">JBTF-M27</strain>
    </source>
</reference>
<protein>
    <submittedName>
        <fullName evidence="1">FlaF protein</fullName>
    </submittedName>
</protein>
<organism evidence="1 2">
    <name type="scientific">Sulfitobacter sediminilitoris</name>
    <dbReference type="NCBI Taxonomy" id="2698830"/>
    <lineage>
        <taxon>Bacteria</taxon>
        <taxon>Pseudomonadati</taxon>
        <taxon>Pseudomonadota</taxon>
        <taxon>Alphaproteobacteria</taxon>
        <taxon>Rhodobacterales</taxon>
        <taxon>Roseobacteraceae</taxon>
        <taxon>Sulfitobacter</taxon>
    </lineage>
</organism>